<dbReference type="PANTHER" id="PTHR33495:SF2">
    <property type="entry name" value="ANTI-SIGMA FACTOR ANTAGONIST TM_1081-RELATED"/>
    <property type="match status" value="1"/>
</dbReference>
<comment type="similarity">
    <text evidence="1 2">Belongs to the anti-sigma-factor antagonist family.</text>
</comment>
<evidence type="ECO:0000256" key="1">
    <source>
        <dbReference type="ARBA" id="ARBA00009013"/>
    </source>
</evidence>
<accession>A0A6G4U4C1</accession>
<dbReference type="InterPro" id="IPR036513">
    <property type="entry name" value="STAS_dom_sf"/>
</dbReference>
<sequence>MMTGNRAVVALSGELDAATCDRIGTELDALTSAPGSELLVDLREVTFADCTGLSPLLRAQRRARARGGRVCLLCDCPRLLRTLRLVRLDVEFDIYGEVPVRYAETTRFPV</sequence>
<dbReference type="AlphaFoldDB" id="A0A6G4U4C1"/>
<evidence type="ECO:0000313" key="5">
    <source>
        <dbReference type="Proteomes" id="UP000481583"/>
    </source>
</evidence>
<feature type="domain" description="STAS" evidence="3">
    <location>
        <begin position="1"/>
        <end position="110"/>
    </location>
</feature>
<proteinExistence type="inferred from homology"/>
<dbReference type="GO" id="GO:0043856">
    <property type="term" value="F:anti-sigma factor antagonist activity"/>
    <property type="evidence" value="ECO:0007669"/>
    <property type="project" value="InterPro"/>
</dbReference>
<dbReference type="PANTHER" id="PTHR33495">
    <property type="entry name" value="ANTI-SIGMA FACTOR ANTAGONIST TM_1081-RELATED-RELATED"/>
    <property type="match status" value="1"/>
</dbReference>
<gene>
    <name evidence="4" type="ORF">G5C51_24670</name>
</gene>
<dbReference type="InterPro" id="IPR058548">
    <property type="entry name" value="MlaB-like_STAS"/>
</dbReference>
<dbReference type="Proteomes" id="UP000481583">
    <property type="component" value="Unassembled WGS sequence"/>
</dbReference>
<dbReference type="InterPro" id="IPR003658">
    <property type="entry name" value="Anti-sigma_ant"/>
</dbReference>
<dbReference type="NCBIfam" id="TIGR00377">
    <property type="entry name" value="ant_ant_sig"/>
    <property type="match status" value="1"/>
</dbReference>
<protein>
    <recommendedName>
        <fullName evidence="2">Anti-sigma factor antagonist</fullName>
    </recommendedName>
</protein>
<reference evidence="4 5" key="1">
    <citation type="submission" date="2020-02" db="EMBL/GenBank/DDBJ databases">
        <title>Whole-genome analyses of novel actinobacteria.</title>
        <authorList>
            <person name="Sahin N."/>
        </authorList>
    </citation>
    <scope>NUCLEOTIDE SEQUENCE [LARGE SCALE GENOMIC DNA]</scope>
    <source>
        <strain evidence="4 5">A7024</strain>
    </source>
</reference>
<dbReference type="Pfam" id="PF13466">
    <property type="entry name" value="STAS_2"/>
    <property type="match status" value="1"/>
</dbReference>
<name>A0A6G4U4C1_9ACTN</name>
<dbReference type="SUPFAM" id="SSF52091">
    <property type="entry name" value="SpoIIaa-like"/>
    <property type="match status" value="1"/>
</dbReference>
<evidence type="ECO:0000259" key="3">
    <source>
        <dbReference type="PROSITE" id="PS50801"/>
    </source>
</evidence>
<dbReference type="InterPro" id="IPR002645">
    <property type="entry name" value="STAS_dom"/>
</dbReference>
<keyword evidence="5" id="KW-1185">Reference proteome</keyword>
<dbReference type="PROSITE" id="PS50801">
    <property type="entry name" value="STAS"/>
    <property type="match status" value="1"/>
</dbReference>
<evidence type="ECO:0000313" key="4">
    <source>
        <dbReference type="EMBL" id="NGN67089.1"/>
    </source>
</evidence>
<evidence type="ECO:0000256" key="2">
    <source>
        <dbReference type="RuleBase" id="RU003749"/>
    </source>
</evidence>
<comment type="caution">
    <text evidence="4">The sequence shown here is derived from an EMBL/GenBank/DDBJ whole genome shotgun (WGS) entry which is preliminary data.</text>
</comment>
<organism evidence="4 5">
    <name type="scientific">Streptomyces coryli</name>
    <dbReference type="NCBI Taxonomy" id="1128680"/>
    <lineage>
        <taxon>Bacteria</taxon>
        <taxon>Bacillati</taxon>
        <taxon>Actinomycetota</taxon>
        <taxon>Actinomycetes</taxon>
        <taxon>Kitasatosporales</taxon>
        <taxon>Streptomycetaceae</taxon>
        <taxon>Streptomyces</taxon>
    </lineage>
</organism>
<dbReference type="EMBL" id="JAAKZV010000124">
    <property type="protein sequence ID" value="NGN67089.1"/>
    <property type="molecule type" value="Genomic_DNA"/>
</dbReference>
<dbReference type="Gene3D" id="3.30.750.24">
    <property type="entry name" value="STAS domain"/>
    <property type="match status" value="1"/>
</dbReference>
<dbReference type="CDD" id="cd07043">
    <property type="entry name" value="STAS_anti-anti-sigma_factors"/>
    <property type="match status" value="1"/>
</dbReference>